<evidence type="ECO:0000313" key="2">
    <source>
        <dbReference type="Proteomes" id="UP001283361"/>
    </source>
</evidence>
<dbReference type="AlphaFoldDB" id="A0AAE0Z5R1"/>
<name>A0AAE0Z5R1_9GAST</name>
<comment type="caution">
    <text evidence="1">The sequence shown here is derived from an EMBL/GenBank/DDBJ whole genome shotgun (WGS) entry which is preliminary data.</text>
</comment>
<reference evidence="1" key="1">
    <citation type="journal article" date="2023" name="G3 (Bethesda)">
        <title>A reference genome for the long-term kleptoplast-retaining sea slug Elysia crispata morphotype clarki.</title>
        <authorList>
            <person name="Eastman K.E."/>
            <person name="Pendleton A.L."/>
            <person name="Shaikh M.A."/>
            <person name="Suttiyut T."/>
            <person name="Ogas R."/>
            <person name="Tomko P."/>
            <person name="Gavelis G."/>
            <person name="Widhalm J.R."/>
            <person name="Wisecaver J.H."/>
        </authorList>
    </citation>
    <scope>NUCLEOTIDE SEQUENCE</scope>
    <source>
        <strain evidence="1">ECLA1</strain>
    </source>
</reference>
<accession>A0AAE0Z5R1</accession>
<organism evidence="1 2">
    <name type="scientific">Elysia crispata</name>
    <name type="common">lettuce slug</name>
    <dbReference type="NCBI Taxonomy" id="231223"/>
    <lineage>
        <taxon>Eukaryota</taxon>
        <taxon>Metazoa</taxon>
        <taxon>Spiralia</taxon>
        <taxon>Lophotrochozoa</taxon>
        <taxon>Mollusca</taxon>
        <taxon>Gastropoda</taxon>
        <taxon>Heterobranchia</taxon>
        <taxon>Euthyneura</taxon>
        <taxon>Panpulmonata</taxon>
        <taxon>Sacoglossa</taxon>
        <taxon>Placobranchoidea</taxon>
        <taxon>Plakobranchidae</taxon>
        <taxon>Elysia</taxon>
    </lineage>
</organism>
<evidence type="ECO:0000313" key="1">
    <source>
        <dbReference type="EMBL" id="KAK3763220.1"/>
    </source>
</evidence>
<proteinExistence type="predicted"/>
<sequence length="143" mass="15632">MAQYDILLDHNVKKSLNIAKLTRKEQDGMTAAVNGTAEECIDLSCAAATTERYLPGFFTRPAVLLILRLQPAPPTSRQFVWPSMGGTFYTTRVLTRECIPGADHTIVRAEVLTLVSSHYALLGARVMTTEAGYIACLSSLIIT</sequence>
<dbReference type="Proteomes" id="UP001283361">
    <property type="component" value="Unassembled WGS sequence"/>
</dbReference>
<keyword evidence="2" id="KW-1185">Reference proteome</keyword>
<dbReference type="EMBL" id="JAWDGP010004589">
    <property type="protein sequence ID" value="KAK3763220.1"/>
    <property type="molecule type" value="Genomic_DNA"/>
</dbReference>
<protein>
    <submittedName>
        <fullName evidence="1">Uncharacterized protein</fullName>
    </submittedName>
</protein>
<gene>
    <name evidence="1" type="ORF">RRG08_052555</name>
</gene>